<keyword evidence="3" id="KW-0597">Phosphoprotein</keyword>
<reference evidence="9 10" key="1">
    <citation type="submission" date="2018-01" db="EMBL/GenBank/DDBJ databases">
        <title>Genome sequence of the PGP bacterium Paenibacillus illinoisensis E3.</title>
        <authorList>
            <person name="Rolli E."/>
            <person name="Marasco R."/>
            <person name="Bessem C."/>
            <person name="Michoud G."/>
            <person name="Gaiarsa S."/>
            <person name="Borin S."/>
            <person name="Daffonchio D."/>
        </authorList>
    </citation>
    <scope>NUCLEOTIDE SEQUENCE [LARGE SCALE GENOMIC DNA]</scope>
    <source>
        <strain evidence="9 10">E3</strain>
    </source>
</reference>
<dbReference type="Pfam" id="PF06580">
    <property type="entry name" value="His_kinase"/>
    <property type="match status" value="1"/>
</dbReference>
<evidence type="ECO:0000256" key="5">
    <source>
        <dbReference type="ARBA" id="ARBA00022777"/>
    </source>
</evidence>
<evidence type="ECO:0000313" key="10">
    <source>
        <dbReference type="Proteomes" id="UP000247459"/>
    </source>
</evidence>
<feature type="transmembrane region" description="Helical" evidence="7">
    <location>
        <begin position="277"/>
        <end position="297"/>
    </location>
</feature>
<dbReference type="EMBL" id="PRLG01000039">
    <property type="protein sequence ID" value="PYY25341.1"/>
    <property type="molecule type" value="Genomic_DNA"/>
</dbReference>
<dbReference type="Gene3D" id="3.30.565.10">
    <property type="entry name" value="Histidine kinase-like ATPase, C-terminal domain"/>
    <property type="match status" value="1"/>
</dbReference>
<dbReference type="InterPro" id="IPR010559">
    <property type="entry name" value="Sig_transdc_His_kin_internal"/>
</dbReference>
<dbReference type="InterPro" id="IPR036890">
    <property type="entry name" value="HATPase_C_sf"/>
</dbReference>
<dbReference type="CDD" id="cd06225">
    <property type="entry name" value="HAMP"/>
    <property type="match status" value="1"/>
</dbReference>
<comment type="caution">
    <text evidence="9">The sequence shown here is derived from an EMBL/GenBank/DDBJ whole genome shotgun (WGS) entry which is preliminary data.</text>
</comment>
<dbReference type="Proteomes" id="UP000247459">
    <property type="component" value="Unassembled WGS sequence"/>
</dbReference>
<dbReference type="InterPro" id="IPR003594">
    <property type="entry name" value="HATPase_dom"/>
</dbReference>
<evidence type="ECO:0000256" key="2">
    <source>
        <dbReference type="ARBA" id="ARBA00022475"/>
    </source>
</evidence>
<dbReference type="InterPro" id="IPR003660">
    <property type="entry name" value="HAMP_dom"/>
</dbReference>
<keyword evidence="5" id="KW-0418">Kinase</keyword>
<dbReference type="SUPFAM" id="SSF55874">
    <property type="entry name" value="ATPase domain of HSP90 chaperone/DNA topoisomerase II/histidine kinase"/>
    <property type="match status" value="1"/>
</dbReference>
<keyword evidence="6 7" id="KW-0472">Membrane</keyword>
<keyword evidence="7" id="KW-1133">Transmembrane helix</keyword>
<dbReference type="GO" id="GO:0005886">
    <property type="term" value="C:plasma membrane"/>
    <property type="evidence" value="ECO:0007669"/>
    <property type="project" value="UniProtKB-SubCell"/>
</dbReference>
<keyword evidence="4 9" id="KW-0808">Transferase</keyword>
<keyword evidence="7" id="KW-0812">Transmembrane</keyword>
<evidence type="ECO:0000256" key="1">
    <source>
        <dbReference type="ARBA" id="ARBA00004651"/>
    </source>
</evidence>
<dbReference type="Pfam" id="PF02518">
    <property type="entry name" value="HATPase_c"/>
    <property type="match status" value="1"/>
</dbReference>
<evidence type="ECO:0000259" key="8">
    <source>
        <dbReference type="PROSITE" id="PS50885"/>
    </source>
</evidence>
<keyword evidence="2" id="KW-1003">Cell membrane</keyword>
<sequence length="576" mass="67083">MLRKMYMKRFIYFFVFFLLLTLSLFFVMNRLSSKTLEDNLIGASKNQLDYVKGILDGIMYEANMYGVQFAADSDVRFYQSQVIELSNYDSQMKKNEIVDRLRQILLSSRSIESIGIYWKSEESFLSTNNTLEARLPFKEVQERGWRIVEGSLYYFAVYPYIQKNGKVEPAQYVVGVKLKTDYLKSLLKKAVNNDSSNAFFLFNQQQLWSEKEVDNDLLKAVNSMLTPQPESTVKYDYHTKSDDYYVLSRYIEPIDAYLITYTRTNDFLQPLDRNRKVFLVSILAVLTLGLFVIFTFYRNYYRNIRLLEKKFSQVEQGNHNTRITENTDKEFYSLFRSFNHMVAEIQELFVSLKTETDLRRSAELKQLQAQINPHFLYNSLFYIMSVAQFSPDAVMRMSKHLAEYYRYLTKLDQHEVTLESELQFAEHFLIIMTLSKKIEYKIDLPAELASLPLTPLIIQPVVENAIQHGIEGRQGAHQVTIDVKRTQTAITIRISDDGKGLSQEDIHRLETQLESDTPPEGIRGVGLWNVNRRLRNTYGELSGLQFSTNDWGGLSVLMLIDFSAEKGETYATTDRG</sequence>
<protein>
    <submittedName>
        <fullName evidence="9">Sensor with HAMP domain protein</fullName>
        <ecNumber evidence="9">2.7.13.3</ecNumber>
    </submittedName>
</protein>
<dbReference type="GO" id="GO:0000155">
    <property type="term" value="F:phosphorelay sensor kinase activity"/>
    <property type="evidence" value="ECO:0007669"/>
    <property type="project" value="InterPro"/>
</dbReference>
<name>A0A2W0CNW9_9BACL</name>
<dbReference type="OrthoDB" id="2521939at2"/>
<dbReference type="PROSITE" id="PS50885">
    <property type="entry name" value="HAMP"/>
    <property type="match status" value="1"/>
</dbReference>
<organism evidence="9 10">
    <name type="scientific">Paenibacillus illinoisensis</name>
    <dbReference type="NCBI Taxonomy" id="59845"/>
    <lineage>
        <taxon>Bacteria</taxon>
        <taxon>Bacillati</taxon>
        <taxon>Bacillota</taxon>
        <taxon>Bacilli</taxon>
        <taxon>Bacillales</taxon>
        <taxon>Paenibacillaceae</taxon>
        <taxon>Paenibacillus</taxon>
    </lineage>
</organism>
<comment type="subcellular location">
    <subcellularLocation>
        <location evidence="1">Cell membrane</location>
        <topology evidence="1">Multi-pass membrane protein</topology>
    </subcellularLocation>
</comment>
<evidence type="ECO:0000313" key="9">
    <source>
        <dbReference type="EMBL" id="PYY25341.1"/>
    </source>
</evidence>
<feature type="domain" description="HAMP" evidence="8">
    <location>
        <begin position="298"/>
        <end position="350"/>
    </location>
</feature>
<dbReference type="AlphaFoldDB" id="A0A2W0CNW9"/>
<dbReference type="InterPro" id="IPR050640">
    <property type="entry name" value="Bact_2-comp_sensor_kinase"/>
</dbReference>
<evidence type="ECO:0000256" key="7">
    <source>
        <dbReference type="SAM" id="Phobius"/>
    </source>
</evidence>
<dbReference type="PANTHER" id="PTHR34220:SF7">
    <property type="entry name" value="SENSOR HISTIDINE KINASE YPDA"/>
    <property type="match status" value="1"/>
</dbReference>
<dbReference type="Gene3D" id="6.10.340.10">
    <property type="match status" value="1"/>
</dbReference>
<proteinExistence type="predicted"/>
<evidence type="ECO:0000256" key="4">
    <source>
        <dbReference type="ARBA" id="ARBA00022679"/>
    </source>
</evidence>
<dbReference type="EC" id="2.7.13.3" evidence="9"/>
<evidence type="ECO:0000256" key="3">
    <source>
        <dbReference type="ARBA" id="ARBA00022553"/>
    </source>
</evidence>
<gene>
    <name evidence="9" type="ORF">PIL02S_06940</name>
</gene>
<evidence type="ECO:0000256" key="6">
    <source>
        <dbReference type="ARBA" id="ARBA00023136"/>
    </source>
</evidence>
<dbReference type="SUPFAM" id="SSF158472">
    <property type="entry name" value="HAMP domain-like"/>
    <property type="match status" value="1"/>
</dbReference>
<dbReference type="Pfam" id="PF00672">
    <property type="entry name" value="HAMP"/>
    <property type="match status" value="1"/>
</dbReference>
<dbReference type="PANTHER" id="PTHR34220">
    <property type="entry name" value="SENSOR HISTIDINE KINASE YPDA"/>
    <property type="match status" value="1"/>
</dbReference>
<accession>A0A2W0CNW9</accession>